<dbReference type="EMBL" id="VSWD01000006">
    <property type="protein sequence ID" value="KAK3100453.1"/>
    <property type="molecule type" value="Genomic_DNA"/>
</dbReference>
<evidence type="ECO:0000259" key="1">
    <source>
        <dbReference type="PROSITE" id="PS50097"/>
    </source>
</evidence>
<sequence>VTHEDANVSRVMRYSSTDTLVNNLQIILSMPELCDVVFLVGEKQVPVYGVKAVLSTRSKVFNKLILKAQQEQQMMSQKSKKKSPKKHVVIKVRKYQVEDFRKIINFIHCGKVEVSKRSVAGLFIGATQFALSDLRTACTDYLSRKMKSGSAPDLVNSATFYKEHSSYDRFVSTVNTVMSEKLSASFKETQL</sequence>
<dbReference type="Pfam" id="PF00651">
    <property type="entry name" value="BTB"/>
    <property type="match status" value="1"/>
</dbReference>
<dbReference type="SMART" id="SM00225">
    <property type="entry name" value="BTB"/>
    <property type="match status" value="1"/>
</dbReference>
<feature type="domain" description="BTB" evidence="1">
    <location>
        <begin position="34"/>
        <end position="116"/>
    </location>
</feature>
<dbReference type="Proteomes" id="UP001186944">
    <property type="component" value="Unassembled WGS sequence"/>
</dbReference>
<dbReference type="InterPro" id="IPR000210">
    <property type="entry name" value="BTB/POZ_dom"/>
</dbReference>
<name>A0AA88YJC1_PINIB</name>
<evidence type="ECO:0000313" key="3">
    <source>
        <dbReference type="Proteomes" id="UP001186944"/>
    </source>
</evidence>
<reference evidence="2" key="1">
    <citation type="submission" date="2019-08" db="EMBL/GenBank/DDBJ databases">
        <title>The improved chromosome-level genome for the pearl oyster Pinctada fucata martensii using PacBio sequencing and Hi-C.</title>
        <authorList>
            <person name="Zheng Z."/>
        </authorList>
    </citation>
    <scope>NUCLEOTIDE SEQUENCE</scope>
    <source>
        <strain evidence="2">ZZ-2019</strain>
        <tissue evidence="2">Adductor muscle</tissue>
    </source>
</reference>
<accession>A0AA88YJC1</accession>
<keyword evidence="3" id="KW-1185">Reference proteome</keyword>
<comment type="caution">
    <text evidence="2">The sequence shown here is derived from an EMBL/GenBank/DDBJ whole genome shotgun (WGS) entry which is preliminary data.</text>
</comment>
<dbReference type="PANTHER" id="PTHR24410">
    <property type="entry name" value="HL07962P-RELATED"/>
    <property type="match status" value="1"/>
</dbReference>
<feature type="non-terminal residue" evidence="2">
    <location>
        <position position="1"/>
    </location>
</feature>
<dbReference type="InterPro" id="IPR051481">
    <property type="entry name" value="BTB-POZ/Galectin-3-binding"/>
</dbReference>
<proteinExistence type="predicted"/>
<protein>
    <recommendedName>
        <fullName evidence="1">BTB domain-containing protein</fullName>
    </recommendedName>
</protein>
<evidence type="ECO:0000313" key="2">
    <source>
        <dbReference type="EMBL" id="KAK3100453.1"/>
    </source>
</evidence>
<dbReference type="InterPro" id="IPR011333">
    <property type="entry name" value="SKP1/BTB/POZ_sf"/>
</dbReference>
<dbReference type="SUPFAM" id="SSF54695">
    <property type="entry name" value="POZ domain"/>
    <property type="match status" value="1"/>
</dbReference>
<organism evidence="2 3">
    <name type="scientific">Pinctada imbricata</name>
    <name type="common">Atlantic pearl-oyster</name>
    <name type="synonym">Pinctada martensii</name>
    <dbReference type="NCBI Taxonomy" id="66713"/>
    <lineage>
        <taxon>Eukaryota</taxon>
        <taxon>Metazoa</taxon>
        <taxon>Spiralia</taxon>
        <taxon>Lophotrochozoa</taxon>
        <taxon>Mollusca</taxon>
        <taxon>Bivalvia</taxon>
        <taxon>Autobranchia</taxon>
        <taxon>Pteriomorphia</taxon>
        <taxon>Pterioida</taxon>
        <taxon>Pterioidea</taxon>
        <taxon>Pteriidae</taxon>
        <taxon>Pinctada</taxon>
    </lineage>
</organism>
<dbReference type="PANTHER" id="PTHR24410:SF46">
    <property type="entry name" value="SERINE-ENRICHED PROTEIN"/>
    <property type="match status" value="1"/>
</dbReference>
<gene>
    <name evidence="2" type="ORF">FSP39_020276</name>
</gene>
<dbReference type="PROSITE" id="PS50097">
    <property type="entry name" value="BTB"/>
    <property type="match status" value="1"/>
</dbReference>
<dbReference type="AlphaFoldDB" id="A0AA88YJC1"/>
<dbReference type="Gene3D" id="3.30.710.10">
    <property type="entry name" value="Potassium Channel Kv1.1, Chain A"/>
    <property type="match status" value="1"/>
</dbReference>